<dbReference type="Gene3D" id="3.40.718.10">
    <property type="entry name" value="Isopropylmalate Dehydrogenase"/>
    <property type="match status" value="1"/>
</dbReference>
<dbReference type="InterPro" id="IPR024084">
    <property type="entry name" value="IsoPropMal-DH-like_dom"/>
</dbReference>
<feature type="domain" description="Isopropylmalate dehydrogenase-like" evidence="3">
    <location>
        <begin position="76"/>
        <end position="388"/>
    </location>
</feature>
<dbReference type="AlphaFoldDB" id="A0A0M4EX53"/>
<gene>
    <name evidence="4" type="ORF">Dbus_chr2Rg2099</name>
</gene>
<sequence length="409" mass="45963">MLNLRRLDSASTVVRNTLRWRKLRSMLQASKRRLSDEGAKHNPYVHTHSSNARVVGAEVSGNVKVVPVSKYGGITHITVLTGNSLIGKQGAKYVKAILQSARVPVEVESIGVDEGEEYFNSVLRTRAALHIDIVHDKTEKKKSLRICSDLDLYVFMTRVRSFKGFNCRFPNVDIQLIAQNNMGQSSDLEYSPVEGIVEGLHVVTREATERFLRFALSYVRIRKRKRVVLVHKKSEWPVSEGIFVDIATALHQKEFPEIELELMDLHKCVGLVILNPNYFDVILTNDLYGTFMATILSGVCGGSNLFSSVEIGDHHAVFKPLQTKLSLTNYKNLSPYGIVATCVELMLYLGHINCASALWDQMMRSMCEGIKTAEFKGKDGGEYVICNIMNQLQCKMFDDTDPNKPKESS</sequence>
<keyword evidence="2" id="KW-0816">Tricarboxylic acid cycle</keyword>
<dbReference type="PANTHER" id="PTHR11835:SF60">
    <property type="entry name" value="ISOCITRATE DEHYDROGENASE [NAD] SUBUNIT, MITOCHONDRIAL"/>
    <property type="match status" value="1"/>
</dbReference>
<dbReference type="Pfam" id="PF00180">
    <property type="entry name" value="Iso_dh"/>
    <property type="match status" value="1"/>
</dbReference>
<evidence type="ECO:0000256" key="1">
    <source>
        <dbReference type="ARBA" id="ARBA00007769"/>
    </source>
</evidence>
<dbReference type="OrthoDB" id="7929748at2759"/>
<dbReference type="GO" id="GO:0006102">
    <property type="term" value="P:isocitrate metabolic process"/>
    <property type="evidence" value="ECO:0007669"/>
    <property type="project" value="TreeGrafter"/>
</dbReference>
<evidence type="ECO:0000256" key="2">
    <source>
        <dbReference type="ARBA" id="ARBA00022532"/>
    </source>
</evidence>
<dbReference type="EMBL" id="CP012524">
    <property type="protein sequence ID" value="ALC42520.1"/>
    <property type="molecule type" value="Genomic_DNA"/>
</dbReference>
<dbReference type="Proteomes" id="UP000494163">
    <property type="component" value="Chromosome 2R"/>
</dbReference>
<dbReference type="SMR" id="A0A0M4EX53"/>
<accession>A0A0M4EX53</accession>
<reference evidence="4 5" key="1">
    <citation type="submission" date="2015-08" db="EMBL/GenBank/DDBJ databases">
        <title>Ancestral chromatin configuration constrains chromatin evolution on differentiating sex chromosomes in Drosophila.</title>
        <authorList>
            <person name="Zhou Q."/>
            <person name="Bachtrog D."/>
        </authorList>
    </citation>
    <scope>NUCLEOTIDE SEQUENCE [LARGE SCALE GENOMIC DNA]</scope>
    <source>
        <tissue evidence="4">Whole larvae</tissue>
    </source>
</reference>
<name>A0A0M4EX53_DROBS</name>
<dbReference type="SUPFAM" id="SSF53659">
    <property type="entry name" value="Isocitrate/Isopropylmalate dehydrogenase-like"/>
    <property type="match status" value="1"/>
</dbReference>
<evidence type="ECO:0000259" key="3">
    <source>
        <dbReference type="SMART" id="SM01329"/>
    </source>
</evidence>
<comment type="similarity">
    <text evidence="1">Belongs to the isocitrate and isopropylmalate dehydrogenases family.</text>
</comment>
<keyword evidence="5" id="KW-1185">Reference proteome</keyword>
<dbReference type="PANTHER" id="PTHR11835">
    <property type="entry name" value="DECARBOXYLATING DEHYDROGENASES-ISOCITRATE, ISOPROPYLMALATE, TARTRATE"/>
    <property type="match status" value="1"/>
</dbReference>
<dbReference type="GO" id="GO:0005739">
    <property type="term" value="C:mitochondrion"/>
    <property type="evidence" value="ECO:0007669"/>
    <property type="project" value="TreeGrafter"/>
</dbReference>
<dbReference type="OMA" id="EIGDHHA"/>
<protein>
    <submittedName>
        <fullName evidence="4">CG7755</fullName>
    </submittedName>
</protein>
<organism evidence="4 5">
    <name type="scientific">Drosophila busckii</name>
    <name type="common">Fruit fly</name>
    <dbReference type="NCBI Taxonomy" id="30019"/>
    <lineage>
        <taxon>Eukaryota</taxon>
        <taxon>Metazoa</taxon>
        <taxon>Ecdysozoa</taxon>
        <taxon>Arthropoda</taxon>
        <taxon>Hexapoda</taxon>
        <taxon>Insecta</taxon>
        <taxon>Pterygota</taxon>
        <taxon>Neoptera</taxon>
        <taxon>Endopterygota</taxon>
        <taxon>Diptera</taxon>
        <taxon>Brachycera</taxon>
        <taxon>Muscomorpha</taxon>
        <taxon>Ephydroidea</taxon>
        <taxon>Drosophilidae</taxon>
        <taxon>Drosophila</taxon>
    </lineage>
</organism>
<evidence type="ECO:0000313" key="5">
    <source>
        <dbReference type="Proteomes" id="UP000494163"/>
    </source>
</evidence>
<dbReference type="GO" id="GO:0006099">
    <property type="term" value="P:tricarboxylic acid cycle"/>
    <property type="evidence" value="ECO:0007669"/>
    <property type="project" value="UniProtKB-KW"/>
</dbReference>
<dbReference type="SMART" id="SM01329">
    <property type="entry name" value="Iso_dh"/>
    <property type="match status" value="1"/>
</dbReference>
<proteinExistence type="inferred from homology"/>
<dbReference type="STRING" id="30019.A0A0M4EX53"/>
<evidence type="ECO:0000313" key="4">
    <source>
        <dbReference type="EMBL" id="ALC42520.1"/>
    </source>
</evidence>